<dbReference type="Pfam" id="PF13462">
    <property type="entry name" value="Thioredoxin_4"/>
    <property type="match status" value="1"/>
</dbReference>
<evidence type="ECO:0000313" key="2">
    <source>
        <dbReference type="EMBL" id="MFD2694027.1"/>
    </source>
</evidence>
<dbReference type="InterPro" id="IPR012336">
    <property type="entry name" value="Thioredoxin-like_fold"/>
</dbReference>
<dbReference type="RefSeq" id="WP_253063397.1">
    <property type="nucleotide sequence ID" value="NZ_JAMXWM010000020.1"/>
</dbReference>
<sequence length="171" mass="18864">MPILSDTGFHFGSKEAPLKLTVITNLACPHCANYLKNYETELLPAIENKRLELILKPFDKPKVSLLKGNLVHLFLDYKDQAETNPIILQLFKDQAEWKALTGSELKTYLTDNYGLTAQPDNTDYSLTITQEAIAFDATSVPTGLLSKNGAAPIKVTQDELTKELEAAAPAN</sequence>
<organism evidence="2 3">
    <name type="scientific">Sporolactobacillus shoreicorticis</name>
    <dbReference type="NCBI Taxonomy" id="1923877"/>
    <lineage>
        <taxon>Bacteria</taxon>
        <taxon>Bacillati</taxon>
        <taxon>Bacillota</taxon>
        <taxon>Bacilli</taxon>
        <taxon>Bacillales</taxon>
        <taxon>Sporolactobacillaceae</taxon>
        <taxon>Sporolactobacillus</taxon>
    </lineage>
</organism>
<dbReference type="Proteomes" id="UP001597399">
    <property type="component" value="Unassembled WGS sequence"/>
</dbReference>
<name>A0ABW5S524_9BACL</name>
<evidence type="ECO:0000313" key="3">
    <source>
        <dbReference type="Proteomes" id="UP001597399"/>
    </source>
</evidence>
<dbReference type="SUPFAM" id="SSF52833">
    <property type="entry name" value="Thioredoxin-like"/>
    <property type="match status" value="1"/>
</dbReference>
<proteinExistence type="predicted"/>
<dbReference type="Gene3D" id="1.10.1200.90">
    <property type="entry name" value="DsbA-like domain"/>
    <property type="match status" value="1"/>
</dbReference>
<reference evidence="3" key="1">
    <citation type="journal article" date="2019" name="Int. J. Syst. Evol. Microbiol.">
        <title>The Global Catalogue of Microorganisms (GCM) 10K type strain sequencing project: providing services to taxonomists for standard genome sequencing and annotation.</title>
        <authorList>
            <consortium name="The Broad Institute Genomics Platform"/>
            <consortium name="The Broad Institute Genome Sequencing Center for Infectious Disease"/>
            <person name="Wu L."/>
            <person name="Ma J."/>
        </authorList>
    </citation>
    <scope>NUCLEOTIDE SEQUENCE [LARGE SCALE GENOMIC DNA]</scope>
    <source>
        <strain evidence="3">TISTR 2466</strain>
    </source>
</reference>
<dbReference type="InterPro" id="IPR036249">
    <property type="entry name" value="Thioredoxin-like_sf"/>
</dbReference>
<evidence type="ECO:0000259" key="1">
    <source>
        <dbReference type="Pfam" id="PF13462"/>
    </source>
</evidence>
<gene>
    <name evidence="2" type="ORF">ACFSUE_10360</name>
</gene>
<protein>
    <submittedName>
        <fullName evidence="2">Thioredoxin domain-containing protein</fullName>
    </submittedName>
</protein>
<accession>A0ABW5S524</accession>
<feature type="domain" description="Thioredoxin-like fold" evidence="1">
    <location>
        <begin position="6"/>
        <end position="142"/>
    </location>
</feature>
<dbReference type="EMBL" id="JBHUMQ010000024">
    <property type="protein sequence ID" value="MFD2694027.1"/>
    <property type="molecule type" value="Genomic_DNA"/>
</dbReference>
<comment type="caution">
    <text evidence="2">The sequence shown here is derived from an EMBL/GenBank/DDBJ whole genome shotgun (WGS) entry which is preliminary data.</text>
</comment>
<dbReference type="Gene3D" id="3.40.30.10">
    <property type="entry name" value="Glutaredoxin"/>
    <property type="match status" value="1"/>
</dbReference>
<keyword evidence="3" id="KW-1185">Reference proteome</keyword>